<feature type="signal peptide" evidence="4">
    <location>
        <begin position="1"/>
        <end position="24"/>
    </location>
</feature>
<dbReference type="AlphaFoldDB" id="A0A2R7YSL8"/>
<keyword evidence="2" id="KW-0645">Protease</keyword>
<feature type="domain" description="PDZ" evidence="5">
    <location>
        <begin position="280"/>
        <end position="332"/>
    </location>
</feature>
<dbReference type="RefSeq" id="WP_108345975.1">
    <property type="nucleotide sequence ID" value="NZ_PYXZ01000010.1"/>
</dbReference>
<dbReference type="SMART" id="SM00228">
    <property type="entry name" value="PDZ"/>
    <property type="match status" value="1"/>
</dbReference>
<accession>A0A2R7YSL8</accession>
<dbReference type="Proteomes" id="UP000244867">
    <property type="component" value="Unassembled WGS sequence"/>
</dbReference>
<dbReference type="Pfam" id="PF13180">
    <property type="entry name" value="PDZ_2"/>
    <property type="match status" value="1"/>
</dbReference>
<protein>
    <submittedName>
        <fullName evidence="6">Septum formation initiator</fullName>
    </submittedName>
</protein>
<dbReference type="Gene3D" id="2.30.42.10">
    <property type="match status" value="1"/>
</dbReference>
<dbReference type="InterPro" id="IPR001478">
    <property type="entry name" value="PDZ"/>
</dbReference>
<dbReference type="SUPFAM" id="SSF50156">
    <property type="entry name" value="PDZ domain-like"/>
    <property type="match status" value="1"/>
</dbReference>
<evidence type="ECO:0000313" key="6">
    <source>
        <dbReference type="EMBL" id="PUA79405.1"/>
    </source>
</evidence>
<dbReference type="InterPro" id="IPR001940">
    <property type="entry name" value="Peptidase_S1C"/>
</dbReference>
<gene>
    <name evidence="6" type="ORF">C7S10_18680</name>
</gene>
<dbReference type="PROSITE" id="PS50106">
    <property type="entry name" value="PDZ"/>
    <property type="match status" value="1"/>
</dbReference>
<dbReference type="InterPro" id="IPR051201">
    <property type="entry name" value="Chloro_Bact_Ser_Proteases"/>
</dbReference>
<keyword evidence="4" id="KW-0732">Signal</keyword>
<dbReference type="PRINTS" id="PR00834">
    <property type="entry name" value="PROTEASES2C"/>
</dbReference>
<dbReference type="InterPro" id="IPR043504">
    <property type="entry name" value="Peptidase_S1_PA_chymotrypsin"/>
</dbReference>
<evidence type="ECO:0000259" key="5">
    <source>
        <dbReference type="PROSITE" id="PS50106"/>
    </source>
</evidence>
<dbReference type="Gene3D" id="2.40.10.10">
    <property type="entry name" value="Trypsin-like serine proteases"/>
    <property type="match status" value="2"/>
</dbReference>
<evidence type="ECO:0000313" key="7">
    <source>
        <dbReference type="Proteomes" id="UP000244867"/>
    </source>
</evidence>
<dbReference type="GO" id="GO:0006508">
    <property type="term" value="P:proteolysis"/>
    <property type="evidence" value="ECO:0007669"/>
    <property type="project" value="UniProtKB-KW"/>
</dbReference>
<dbReference type="InterPro" id="IPR036034">
    <property type="entry name" value="PDZ_sf"/>
</dbReference>
<sequence>MSLSRRITSSVAAAALALPTVAVAVPAAATPPISFVDRGWPGQSSGQPFGGQSYGGQYGATYGRTASIDATDATTEQSVGIVQISTVVDFDAGEAAGTGIVLDATADGGGALVVTNHHVVEGATNIEVTDPVTGETATAEVLGFDAVKDVAVLRVDSTSLSAVDTDTAGVDVGDAVVAVGDAGGDGGSLTAAAGTVTALRQRIDVTEDDGSVATLRRLIEVDSDIIPGDSGGALLAADGDVVGMNVAASSGSIGIDGYVIPMRRVLTVVDAVLAGDAGGTVTLGYSAFLGVGLSTSGGAATIGNVVAGSPAADAGLAAGDTVTALDGTAVTSPARLRRLVRRHQPGEQVDVTWRDTAGTSHSATVGLDRAPVA</sequence>
<dbReference type="GO" id="GO:0004252">
    <property type="term" value="F:serine-type endopeptidase activity"/>
    <property type="evidence" value="ECO:0007669"/>
    <property type="project" value="InterPro"/>
</dbReference>
<name>A0A2R7YSL8_9ACTN</name>
<comment type="similarity">
    <text evidence="1">Belongs to the peptidase S1C family.</text>
</comment>
<keyword evidence="3" id="KW-0378">Hydrolase</keyword>
<dbReference type="InterPro" id="IPR009003">
    <property type="entry name" value="Peptidase_S1_PA"/>
</dbReference>
<dbReference type="OrthoDB" id="73775at2"/>
<dbReference type="SUPFAM" id="SSF50494">
    <property type="entry name" value="Trypsin-like serine proteases"/>
    <property type="match status" value="1"/>
</dbReference>
<evidence type="ECO:0000256" key="4">
    <source>
        <dbReference type="SAM" id="SignalP"/>
    </source>
</evidence>
<feature type="chain" id="PRO_5038859609" evidence="4">
    <location>
        <begin position="25"/>
        <end position="373"/>
    </location>
</feature>
<dbReference type="PANTHER" id="PTHR43343:SF3">
    <property type="entry name" value="PROTEASE DO-LIKE 8, CHLOROPLASTIC"/>
    <property type="match status" value="1"/>
</dbReference>
<comment type="caution">
    <text evidence="6">The sequence shown here is derived from an EMBL/GenBank/DDBJ whole genome shotgun (WGS) entry which is preliminary data.</text>
</comment>
<reference evidence="6 7" key="1">
    <citation type="submission" date="2018-03" db="EMBL/GenBank/DDBJ databases">
        <authorList>
            <person name="Keele B.F."/>
        </authorList>
    </citation>
    <scope>NUCLEOTIDE SEQUENCE [LARGE SCALE GENOMIC DNA]</scope>
    <source>
        <strain evidence="6 7">IB-3</strain>
    </source>
</reference>
<dbReference type="Pfam" id="PF13365">
    <property type="entry name" value="Trypsin_2"/>
    <property type="match status" value="1"/>
</dbReference>
<proteinExistence type="inferred from homology"/>
<evidence type="ECO:0000256" key="1">
    <source>
        <dbReference type="ARBA" id="ARBA00010541"/>
    </source>
</evidence>
<dbReference type="PANTHER" id="PTHR43343">
    <property type="entry name" value="PEPTIDASE S12"/>
    <property type="match status" value="1"/>
</dbReference>
<evidence type="ECO:0000256" key="3">
    <source>
        <dbReference type="ARBA" id="ARBA00022801"/>
    </source>
</evidence>
<dbReference type="EMBL" id="PYXZ01000010">
    <property type="protein sequence ID" value="PUA79405.1"/>
    <property type="molecule type" value="Genomic_DNA"/>
</dbReference>
<organism evidence="6 7">
    <name type="scientific">Nocardioides currus</name>
    <dbReference type="NCBI Taxonomy" id="2133958"/>
    <lineage>
        <taxon>Bacteria</taxon>
        <taxon>Bacillati</taxon>
        <taxon>Actinomycetota</taxon>
        <taxon>Actinomycetes</taxon>
        <taxon>Propionibacteriales</taxon>
        <taxon>Nocardioidaceae</taxon>
        <taxon>Nocardioides</taxon>
    </lineage>
</organism>
<evidence type="ECO:0000256" key="2">
    <source>
        <dbReference type="ARBA" id="ARBA00022670"/>
    </source>
</evidence>
<keyword evidence="7" id="KW-1185">Reference proteome</keyword>